<dbReference type="InterPro" id="IPR023393">
    <property type="entry name" value="START-like_dom_sf"/>
</dbReference>
<proteinExistence type="predicted"/>
<dbReference type="AlphaFoldDB" id="A0A1I5FNU1"/>
<accession>A0A1I5FNU1</accession>
<dbReference type="EMBL" id="FOWE01000005">
    <property type="protein sequence ID" value="SFO25412.1"/>
    <property type="molecule type" value="Genomic_DNA"/>
</dbReference>
<name>A0A1I5FNU1_9ACTN</name>
<dbReference type="OrthoDB" id="3266819at2"/>
<protein>
    <recommendedName>
        <fullName evidence="3">DUF2505 domain-containing protein</fullName>
    </recommendedName>
</protein>
<keyword evidence="2" id="KW-1185">Reference proteome</keyword>
<dbReference type="Gene3D" id="3.30.530.20">
    <property type="match status" value="1"/>
</dbReference>
<dbReference type="SUPFAM" id="SSF55961">
    <property type="entry name" value="Bet v1-like"/>
    <property type="match status" value="1"/>
</dbReference>
<reference evidence="2" key="1">
    <citation type="submission" date="2016-10" db="EMBL/GenBank/DDBJ databases">
        <authorList>
            <person name="Varghese N."/>
            <person name="Submissions S."/>
        </authorList>
    </citation>
    <scope>NUCLEOTIDE SEQUENCE [LARGE SCALE GENOMIC DNA]</scope>
    <source>
        <strain evidence="2">DSM 43161</strain>
    </source>
</reference>
<sequence>MPIDATTSYSADPDRVLAVLTDEAFLREVAQALEAQVQEASSRADDTGTTTRVRLSAPTTGIPPVFARFVGTTVPVSQVTTWTPDGDGGHHGSLDLRAEIMGREARVTCERRLTPAAGGGTRATVTGDAKVDAPFIGRQAEGAVRDLVSQVVLRHEHEVLQRRLGEG</sequence>
<evidence type="ECO:0000313" key="1">
    <source>
        <dbReference type="EMBL" id="SFO25412.1"/>
    </source>
</evidence>
<dbReference type="RefSeq" id="WP_075013648.1">
    <property type="nucleotide sequence ID" value="NZ_FOWE01000005.1"/>
</dbReference>
<evidence type="ECO:0008006" key="3">
    <source>
        <dbReference type="Google" id="ProtNLM"/>
    </source>
</evidence>
<dbReference type="Pfam" id="PF10698">
    <property type="entry name" value="DUF2505"/>
    <property type="match status" value="1"/>
</dbReference>
<dbReference type="Proteomes" id="UP000183642">
    <property type="component" value="Unassembled WGS sequence"/>
</dbReference>
<dbReference type="InterPro" id="IPR019639">
    <property type="entry name" value="DUF2505"/>
</dbReference>
<evidence type="ECO:0000313" key="2">
    <source>
        <dbReference type="Proteomes" id="UP000183642"/>
    </source>
</evidence>
<organism evidence="1 2">
    <name type="scientific">Geodermatophilus obscurus</name>
    <dbReference type="NCBI Taxonomy" id="1861"/>
    <lineage>
        <taxon>Bacteria</taxon>
        <taxon>Bacillati</taxon>
        <taxon>Actinomycetota</taxon>
        <taxon>Actinomycetes</taxon>
        <taxon>Geodermatophilales</taxon>
        <taxon>Geodermatophilaceae</taxon>
        <taxon>Geodermatophilus</taxon>
    </lineage>
</organism>
<gene>
    <name evidence="1" type="ORF">SAMN05660359_02271</name>
</gene>